<dbReference type="Gene3D" id="3.40.50.300">
    <property type="entry name" value="P-loop containing nucleotide triphosphate hydrolases"/>
    <property type="match status" value="1"/>
</dbReference>
<evidence type="ECO:0000313" key="9">
    <source>
        <dbReference type="EMBL" id="CAJ1385386.1"/>
    </source>
</evidence>
<dbReference type="AlphaFoldDB" id="A0AA36ICY0"/>
<dbReference type="EMBL" id="CAUJNA010001227">
    <property type="protein sequence ID" value="CAJ1385386.1"/>
    <property type="molecule type" value="Genomic_DNA"/>
</dbReference>
<dbReference type="Pfam" id="PF03143">
    <property type="entry name" value="GTP_EFTU_D3"/>
    <property type="match status" value="1"/>
</dbReference>
<evidence type="ECO:0000256" key="5">
    <source>
        <dbReference type="ARBA" id="ARBA00023134"/>
    </source>
</evidence>
<evidence type="ECO:0000256" key="2">
    <source>
        <dbReference type="ARBA" id="ARBA00022741"/>
    </source>
</evidence>
<evidence type="ECO:0000313" key="10">
    <source>
        <dbReference type="Proteomes" id="UP001178507"/>
    </source>
</evidence>
<dbReference type="InterPro" id="IPR004160">
    <property type="entry name" value="Transl_elong_EFTu/EF1A_C"/>
</dbReference>
<keyword evidence="4" id="KW-0648">Protein biosynthesis</keyword>
<evidence type="ECO:0000256" key="1">
    <source>
        <dbReference type="ARBA" id="ARBA00007249"/>
    </source>
</evidence>
<proteinExistence type="inferred from homology"/>
<name>A0AA36ICY0_9DINO</name>
<sequence>LAKRERELEEQRRREEEERKKKEKERKEHERKARQEARLAEERRRIQEEADRLEEQRRAEQRAAEAKRVETEEEARRREEVEKEERRKRAEQRRKDIKEKAELAKKAFAAGLSPAAAASAAASAQAAQESTPEAQLTVAVLGHQGSGKTTLVGALMLATGLLSERDLVKRQKDLERNPCDFLQREDGLRLGAVELALLDVPGGRRCLPQAVAAAAEADVALLAVSARGKELEAALREASGSSALAEQLRVAKGLGASRLVVAITKMEDAQWSQDRFDEVVAKLSPVLTSAGFSSSAAIFEPVDGLGNQLDAKKAPWHGSPGGLLRRLEEAAKEAVPRPGDLQVLLFESQASTKGVGRVRGRVEQGVLQKGQRLVLAPGGAGCAVEALHTGALRNALPLEEAKSGQCVDIQLSGALPEWPNQGGASVASWCGAVLSSVDRPVQVSQRLKASLEILELPRPLTAGFRAVLHVHAATVEVEVEKIIDAFDWATGVTTEKPKMVKAGQRLTVTLHLSREVPLSESSDGKGNRLSLLMMRLEETTVATGYVLEAK</sequence>
<dbReference type="InterPro" id="IPR009001">
    <property type="entry name" value="Transl_elong_EF1A/Init_IF2_C"/>
</dbReference>
<organism evidence="9 10">
    <name type="scientific">Effrenium voratum</name>
    <dbReference type="NCBI Taxonomy" id="2562239"/>
    <lineage>
        <taxon>Eukaryota</taxon>
        <taxon>Sar</taxon>
        <taxon>Alveolata</taxon>
        <taxon>Dinophyceae</taxon>
        <taxon>Suessiales</taxon>
        <taxon>Symbiodiniaceae</taxon>
        <taxon>Effrenium</taxon>
    </lineage>
</organism>
<dbReference type="Pfam" id="PF00009">
    <property type="entry name" value="GTP_EFTU"/>
    <property type="match status" value="1"/>
</dbReference>
<comment type="similarity">
    <text evidence="1">Belongs to the TRAFAC class translation factor GTPase superfamily. Classic translation factor GTPase family. EF-Tu/EF-1A subfamily.</text>
</comment>
<evidence type="ECO:0000259" key="8">
    <source>
        <dbReference type="Pfam" id="PF03143"/>
    </source>
</evidence>
<dbReference type="InterPro" id="IPR050100">
    <property type="entry name" value="TRAFAC_GTPase_members"/>
</dbReference>
<accession>A0AA36ICY0</accession>
<keyword evidence="5" id="KW-0342">GTP-binding</keyword>
<dbReference type="GO" id="GO:0003746">
    <property type="term" value="F:translation elongation factor activity"/>
    <property type="evidence" value="ECO:0007669"/>
    <property type="project" value="UniProtKB-KW"/>
</dbReference>
<feature type="domain" description="Tr-type G" evidence="7">
    <location>
        <begin position="136"/>
        <end position="293"/>
    </location>
</feature>
<dbReference type="InterPro" id="IPR000795">
    <property type="entry name" value="T_Tr_GTP-bd_dom"/>
</dbReference>
<evidence type="ECO:0008006" key="11">
    <source>
        <dbReference type="Google" id="ProtNLM"/>
    </source>
</evidence>
<keyword evidence="3" id="KW-0251">Elongation factor</keyword>
<dbReference type="Gene3D" id="2.40.30.10">
    <property type="entry name" value="Translation factors"/>
    <property type="match status" value="2"/>
</dbReference>
<feature type="domain" description="Translation elongation factor EFTu/EF1A C-terminal" evidence="8">
    <location>
        <begin position="441"/>
        <end position="548"/>
    </location>
</feature>
<reference evidence="9" key="1">
    <citation type="submission" date="2023-08" db="EMBL/GenBank/DDBJ databases">
        <authorList>
            <person name="Chen Y."/>
            <person name="Shah S."/>
            <person name="Dougan E. K."/>
            <person name="Thang M."/>
            <person name="Chan C."/>
        </authorList>
    </citation>
    <scope>NUCLEOTIDE SEQUENCE</scope>
</reference>
<evidence type="ECO:0000256" key="6">
    <source>
        <dbReference type="SAM" id="MobiDB-lite"/>
    </source>
</evidence>
<dbReference type="SUPFAM" id="SSF52540">
    <property type="entry name" value="P-loop containing nucleoside triphosphate hydrolases"/>
    <property type="match status" value="1"/>
</dbReference>
<dbReference type="InterPro" id="IPR009000">
    <property type="entry name" value="Transl_B-barrel_sf"/>
</dbReference>
<evidence type="ECO:0000256" key="4">
    <source>
        <dbReference type="ARBA" id="ARBA00022917"/>
    </source>
</evidence>
<dbReference type="GO" id="GO:0003924">
    <property type="term" value="F:GTPase activity"/>
    <property type="evidence" value="ECO:0007669"/>
    <property type="project" value="InterPro"/>
</dbReference>
<comment type="caution">
    <text evidence="9">The sequence shown here is derived from an EMBL/GenBank/DDBJ whole genome shotgun (WGS) entry which is preliminary data.</text>
</comment>
<dbReference type="SUPFAM" id="SSF50447">
    <property type="entry name" value="Translation proteins"/>
    <property type="match status" value="1"/>
</dbReference>
<protein>
    <recommendedName>
        <fullName evidence="11">Tr-type G domain-containing protein</fullName>
    </recommendedName>
</protein>
<evidence type="ECO:0000259" key="7">
    <source>
        <dbReference type="Pfam" id="PF00009"/>
    </source>
</evidence>
<keyword evidence="10" id="KW-1185">Reference proteome</keyword>
<dbReference type="SUPFAM" id="SSF50465">
    <property type="entry name" value="EF-Tu/eEF-1alpha/eIF2-gamma C-terminal domain"/>
    <property type="match status" value="1"/>
</dbReference>
<feature type="region of interest" description="Disordered" evidence="6">
    <location>
        <begin position="1"/>
        <end position="95"/>
    </location>
</feature>
<feature type="non-terminal residue" evidence="9">
    <location>
        <position position="1"/>
    </location>
</feature>
<dbReference type="PANTHER" id="PTHR23115">
    <property type="entry name" value="TRANSLATION FACTOR"/>
    <property type="match status" value="1"/>
</dbReference>
<dbReference type="Proteomes" id="UP001178507">
    <property type="component" value="Unassembled WGS sequence"/>
</dbReference>
<keyword evidence="2" id="KW-0547">Nucleotide-binding</keyword>
<dbReference type="GO" id="GO:0005525">
    <property type="term" value="F:GTP binding"/>
    <property type="evidence" value="ECO:0007669"/>
    <property type="project" value="UniProtKB-KW"/>
</dbReference>
<gene>
    <name evidence="9" type="ORF">EVOR1521_LOCUS12003</name>
</gene>
<evidence type="ECO:0000256" key="3">
    <source>
        <dbReference type="ARBA" id="ARBA00022768"/>
    </source>
</evidence>
<dbReference type="InterPro" id="IPR027417">
    <property type="entry name" value="P-loop_NTPase"/>
</dbReference>